<comment type="caution">
    <text evidence="2">The sequence shown here is derived from an EMBL/GenBank/DDBJ whole genome shotgun (WGS) entry which is preliminary data.</text>
</comment>
<feature type="domain" description="Cyclic nucleotide-binding" evidence="1">
    <location>
        <begin position="14"/>
        <end position="115"/>
    </location>
</feature>
<dbReference type="InterPro" id="IPR050397">
    <property type="entry name" value="Env_Response_Regulators"/>
</dbReference>
<sequence>MLAARVDMLQQMPIFGGISADTLEFLLEPAPIVEVPTGDFFFREGDPPHGMFVLEAGQVTVFKSWKGRNLLLHQLKQGDCFGEMSLLDLSPRSASVRAGAPCTAVALTPANLYRLYEHNTAQFALIQMNIGRELSRRMRVVDDLLLRARMGEVLPPPQHLPP</sequence>
<protein>
    <submittedName>
        <fullName evidence="2">Cyclic nucleotide-binding domain-containing protein</fullName>
    </submittedName>
</protein>
<dbReference type="SUPFAM" id="SSF51206">
    <property type="entry name" value="cAMP-binding domain-like"/>
    <property type="match status" value="1"/>
</dbReference>
<dbReference type="InterPro" id="IPR018490">
    <property type="entry name" value="cNMP-bd_dom_sf"/>
</dbReference>
<keyword evidence="3" id="KW-1185">Reference proteome</keyword>
<evidence type="ECO:0000313" key="2">
    <source>
        <dbReference type="EMBL" id="MEJ8821482.1"/>
    </source>
</evidence>
<organism evidence="2 3">
    <name type="scientific">Variovorax humicola</name>
    <dbReference type="NCBI Taxonomy" id="1769758"/>
    <lineage>
        <taxon>Bacteria</taxon>
        <taxon>Pseudomonadati</taxon>
        <taxon>Pseudomonadota</taxon>
        <taxon>Betaproteobacteria</taxon>
        <taxon>Burkholderiales</taxon>
        <taxon>Comamonadaceae</taxon>
        <taxon>Variovorax</taxon>
    </lineage>
</organism>
<proteinExistence type="predicted"/>
<dbReference type="InterPro" id="IPR000595">
    <property type="entry name" value="cNMP-bd_dom"/>
</dbReference>
<dbReference type="PANTHER" id="PTHR24567:SF68">
    <property type="entry name" value="DNA-BINDING TRANSCRIPTIONAL DUAL REGULATOR CRP"/>
    <property type="match status" value="1"/>
</dbReference>
<dbReference type="Proteomes" id="UP001363010">
    <property type="component" value="Unassembled WGS sequence"/>
</dbReference>
<evidence type="ECO:0000313" key="3">
    <source>
        <dbReference type="Proteomes" id="UP001363010"/>
    </source>
</evidence>
<dbReference type="Pfam" id="PF00027">
    <property type="entry name" value="cNMP_binding"/>
    <property type="match status" value="1"/>
</dbReference>
<evidence type="ECO:0000259" key="1">
    <source>
        <dbReference type="PROSITE" id="PS50042"/>
    </source>
</evidence>
<dbReference type="PROSITE" id="PS50042">
    <property type="entry name" value="CNMP_BINDING_3"/>
    <property type="match status" value="1"/>
</dbReference>
<dbReference type="PANTHER" id="PTHR24567">
    <property type="entry name" value="CRP FAMILY TRANSCRIPTIONAL REGULATORY PROTEIN"/>
    <property type="match status" value="1"/>
</dbReference>
<dbReference type="EMBL" id="JBBKZV010000002">
    <property type="protein sequence ID" value="MEJ8821482.1"/>
    <property type="molecule type" value="Genomic_DNA"/>
</dbReference>
<dbReference type="RefSeq" id="WP_340362530.1">
    <property type="nucleotide sequence ID" value="NZ_JBBKZV010000002.1"/>
</dbReference>
<dbReference type="InterPro" id="IPR018488">
    <property type="entry name" value="cNMP-bd_CS"/>
</dbReference>
<dbReference type="InterPro" id="IPR014710">
    <property type="entry name" value="RmlC-like_jellyroll"/>
</dbReference>
<dbReference type="CDD" id="cd00038">
    <property type="entry name" value="CAP_ED"/>
    <property type="match status" value="1"/>
</dbReference>
<dbReference type="SMART" id="SM00100">
    <property type="entry name" value="cNMP"/>
    <property type="match status" value="1"/>
</dbReference>
<reference evidence="2 3" key="1">
    <citation type="submission" date="2024-03" db="EMBL/GenBank/DDBJ databases">
        <title>Novel species of the genus Variovorax.</title>
        <authorList>
            <person name="Liu Q."/>
            <person name="Xin Y.-H."/>
        </authorList>
    </citation>
    <scope>NUCLEOTIDE SEQUENCE [LARGE SCALE GENOMIC DNA]</scope>
    <source>
        <strain evidence="2 3">KACC 18501</strain>
    </source>
</reference>
<accession>A0ABU8VWJ3</accession>
<dbReference type="Gene3D" id="2.60.120.10">
    <property type="entry name" value="Jelly Rolls"/>
    <property type="match status" value="1"/>
</dbReference>
<gene>
    <name evidence="2" type="ORF">WKW80_05445</name>
</gene>
<name>A0ABU8VWJ3_9BURK</name>
<dbReference type="PROSITE" id="PS00889">
    <property type="entry name" value="CNMP_BINDING_2"/>
    <property type="match status" value="1"/>
</dbReference>